<dbReference type="RefSeq" id="WP_009679479.1">
    <property type="nucleotide sequence ID" value="NZ_AEUD01000009.1"/>
</dbReference>
<evidence type="ECO:0000313" key="3">
    <source>
        <dbReference type="EMBL" id="EGD54790.1"/>
    </source>
</evidence>
<organism evidence="3 4">
    <name type="scientific">Gordonia neofelifaecis NRRL B-59395</name>
    <dbReference type="NCBI Taxonomy" id="644548"/>
    <lineage>
        <taxon>Bacteria</taxon>
        <taxon>Bacillati</taxon>
        <taxon>Actinomycetota</taxon>
        <taxon>Actinomycetes</taxon>
        <taxon>Mycobacteriales</taxon>
        <taxon>Gordoniaceae</taxon>
        <taxon>Gordonia</taxon>
    </lineage>
</organism>
<evidence type="ECO:0000259" key="2">
    <source>
        <dbReference type="Pfam" id="PF00857"/>
    </source>
</evidence>
<accession>F1YKA4</accession>
<dbReference type="InterPro" id="IPR000868">
    <property type="entry name" value="Isochorismatase-like_dom"/>
</dbReference>
<keyword evidence="4" id="KW-1185">Reference proteome</keyword>
<proteinExistence type="predicted"/>
<dbReference type="Proteomes" id="UP000035065">
    <property type="component" value="Unassembled WGS sequence"/>
</dbReference>
<dbReference type="OrthoDB" id="3174612at2"/>
<dbReference type="eggNOG" id="COG1335">
    <property type="taxonomic scope" value="Bacteria"/>
</dbReference>
<reference evidence="3 4" key="1">
    <citation type="journal article" date="2011" name="J. Bacteriol.">
        <title>Draft Genome Sequence of Gordonia neofelifaecis NRRL B-59395, a Cholesterol-Degrading Actinomycete.</title>
        <authorList>
            <person name="Ge F."/>
            <person name="Li W."/>
            <person name="Chen G."/>
            <person name="Liu Y."/>
            <person name="Zhang G."/>
            <person name="Yong B."/>
            <person name="Wang Q."/>
            <person name="Wang N."/>
            <person name="Huang Z."/>
            <person name="Li W."/>
            <person name="Wang J."/>
            <person name="Wu C."/>
            <person name="Xie Q."/>
            <person name="Liu G."/>
        </authorList>
    </citation>
    <scope>NUCLEOTIDE SEQUENCE [LARGE SCALE GENOMIC DNA]</scope>
    <source>
        <strain evidence="3 4">NRRL B-59395</strain>
    </source>
</reference>
<feature type="domain" description="Isochorismatase-like" evidence="2">
    <location>
        <begin position="10"/>
        <end position="173"/>
    </location>
</feature>
<keyword evidence="1 3" id="KW-0378">Hydrolase</keyword>
<dbReference type="AlphaFoldDB" id="F1YKA4"/>
<dbReference type="GO" id="GO:0016787">
    <property type="term" value="F:hydrolase activity"/>
    <property type="evidence" value="ECO:0007669"/>
    <property type="project" value="UniProtKB-KW"/>
</dbReference>
<dbReference type="InterPro" id="IPR036380">
    <property type="entry name" value="Isochorismatase-like_sf"/>
</dbReference>
<comment type="caution">
    <text evidence="3">The sequence shown here is derived from an EMBL/GenBank/DDBJ whole genome shotgun (WGS) entry which is preliminary data.</text>
</comment>
<dbReference type="EMBL" id="AEUD01000009">
    <property type="protein sequence ID" value="EGD54790.1"/>
    <property type="molecule type" value="Genomic_DNA"/>
</dbReference>
<name>F1YKA4_9ACTN</name>
<evidence type="ECO:0000256" key="1">
    <source>
        <dbReference type="ARBA" id="ARBA00022801"/>
    </source>
</evidence>
<dbReference type="InterPro" id="IPR050272">
    <property type="entry name" value="Isochorismatase-like_hydrls"/>
</dbReference>
<sequence length="187" mass="19466">MTVSALDTGTALIVIDLQRGLAERDLAPFAFSDVVANVAALSDAFHAADLPVVIVTVDDVPPGRTDLSGPRAAFPDGWSDAVSPFADDARALRVTKQTPGAFTATGLHESLQERGVTQVVVVGVSTSVGVEMTVRQAFELGYNVTVALDGCSDSEGTRHEYSATAVLPRVAETGLSADVLAELARRA</sequence>
<gene>
    <name evidence="3" type="ORF">SCNU_11295</name>
</gene>
<evidence type="ECO:0000313" key="4">
    <source>
        <dbReference type="Proteomes" id="UP000035065"/>
    </source>
</evidence>
<dbReference type="PANTHER" id="PTHR43540">
    <property type="entry name" value="PEROXYUREIDOACRYLATE/UREIDOACRYLATE AMIDOHYDROLASE-RELATED"/>
    <property type="match status" value="1"/>
</dbReference>
<dbReference type="PANTHER" id="PTHR43540:SF7">
    <property type="entry name" value="ISOCHORISMATASE FAMILY PROTEIN YECD"/>
    <property type="match status" value="1"/>
</dbReference>
<protein>
    <submittedName>
        <fullName evidence="3">Hydrolase</fullName>
    </submittedName>
</protein>
<dbReference type="STRING" id="644548.SCNU_11295"/>
<dbReference type="SUPFAM" id="SSF52499">
    <property type="entry name" value="Isochorismatase-like hydrolases"/>
    <property type="match status" value="1"/>
</dbReference>
<dbReference type="Pfam" id="PF00857">
    <property type="entry name" value="Isochorismatase"/>
    <property type="match status" value="1"/>
</dbReference>
<dbReference type="Gene3D" id="3.40.50.850">
    <property type="entry name" value="Isochorismatase-like"/>
    <property type="match status" value="1"/>
</dbReference>